<reference evidence="2" key="1">
    <citation type="submission" date="2023-10" db="EMBL/GenBank/DDBJ databases">
        <authorList>
            <person name="Chen Y."/>
            <person name="Shah S."/>
            <person name="Dougan E. K."/>
            <person name="Thang M."/>
            <person name="Chan C."/>
        </authorList>
    </citation>
    <scope>NUCLEOTIDE SEQUENCE [LARGE SCALE GENOMIC DNA]</scope>
</reference>
<organism evidence="2 3">
    <name type="scientific">Prorocentrum cordatum</name>
    <dbReference type="NCBI Taxonomy" id="2364126"/>
    <lineage>
        <taxon>Eukaryota</taxon>
        <taxon>Sar</taxon>
        <taxon>Alveolata</taxon>
        <taxon>Dinophyceae</taxon>
        <taxon>Prorocentrales</taxon>
        <taxon>Prorocentraceae</taxon>
        <taxon>Prorocentrum</taxon>
    </lineage>
</organism>
<comment type="caution">
    <text evidence="2">The sequence shown here is derived from an EMBL/GenBank/DDBJ whole genome shotgun (WGS) entry which is preliminary data.</text>
</comment>
<evidence type="ECO:0000259" key="1">
    <source>
        <dbReference type="Pfam" id="PF07727"/>
    </source>
</evidence>
<dbReference type="Pfam" id="PF07727">
    <property type="entry name" value="RVT_2"/>
    <property type="match status" value="1"/>
</dbReference>
<proteinExistence type="predicted"/>
<protein>
    <recommendedName>
        <fullName evidence="1">Reverse transcriptase Ty1/copia-type domain-containing protein</fullName>
    </recommendedName>
</protein>
<dbReference type="EMBL" id="CAUYUJ010022646">
    <property type="protein sequence ID" value="CAK0911802.1"/>
    <property type="molecule type" value="Genomic_DNA"/>
</dbReference>
<keyword evidence="3" id="KW-1185">Reference proteome</keyword>
<feature type="domain" description="Reverse transcriptase Ty1/copia-type" evidence="1">
    <location>
        <begin position="619"/>
        <end position="815"/>
    </location>
</feature>
<gene>
    <name evidence="2" type="ORF">PCOR1329_LOCUS85562</name>
</gene>
<name>A0ABN9YGX3_9DINO</name>
<dbReference type="Proteomes" id="UP001189429">
    <property type="component" value="Unassembled WGS sequence"/>
</dbReference>
<dbReference type="InterPro" id="IPR013103">
    <property type="entry name" value="RVT_2"/>
</dbReference>
<evidence type="ECO:0000313" key="2">
    <source>
        <dbReference type="EMBL" id="CAK0911802.1"/>
    </source>
</evidence>
<accession>A0ABN9YGX3</accession>
<sequence>MKPGQVKQYKDMIKKAVSFLTWQTTFLGTFLAKPLFSGGKAIVQDLCDVFNVKTDPSYDLMQIFAGEAVISEEFSRAGLKVCEPIDQIYNYNLRSAQDRREILQLYRTCRPKLLTLEYPCTLWTQLTRVNYRDFVEEIGMMQLNSKRDILFENPLTSEVFKQSQIKRLREHPRVQEVKVDMCQFNLRHQQSNGMVKKPTKLLVSNDSYVKRLSRQCDGRHQHHQLEGAHYTRKAGRYTREFEKAVLQAYQHSNMTYMMENGVYATGDLMDLMGRRRVVDLETDTVVQDFEKADITTDLIKPKLDRTAKLKIQLWYKPEPVAENIGAKAIQFGPGSSECLSKDLAALRQLHQNLGHPSNEDLARSLRVSGCRPEVAKAAKSLRCATCMSKARKKIARPARLSHTADFNEQIGLDCFTIKDVNGQSWDFLSVVDLGTTFHVVGMIESHHSEVLVKVFTQIWTSWAGPPASAVVDLERGFGSVFQDMLDKFHCVVVPVAGDLCFYYRQLKKGSIKKGTWLGPAVIVGKQAGQPYIVSIADDSDQDTTTNSSFAVMLRGARAQSERLRKKLQDKEIAWKDIPEEHTSLYRKAIAEHWEEWKKFGSVEALSLGESQQARTENDGNRCLPSRFVFRGKSANLRTGANPVPVKAKARRCAGGHRDPDLQTGALRTDAPTVTRTSSLLFFTMAARFDWSPACADIMSAFMQGEEQPRDKPLFMEQPPQGLPGLQPGQVLRIVKGIFGPATAPRQWWATLKNALLKVELVSKDGHKFHLVQSLVDPALFVGHGSDGTLQAIVCVHVDDLLIASSTQASYDIIKKLFPFGGWQGLDFTFCAKDVVQRPDGAIRMSQSVFAEKLEPLELTKERKRDPGCPATEIEIAEDRSLIGSWAWLATQTRPDLAAGVSMAQRVQSSPTVADLIETNRIVSEAKRYNETAITIPKLQDELCILVCS</sequence>
<evidence type="ECO:0000313" key="3">
    <source>
        <dbReference type="Proteomes" id="UP001189429"/>
    </source>
</evidence>